<name>A0A0R3TIQ9_RODNA</name>
<reference evidence="1 2" key="2">
    <citation type="submission" date="2018-11" db="EMBL/GenBank/DDBJ databases">
        <authorList>
            <consortium name="Pathogen Informatics"/>
        </authorList>
    </citation>
    <scope>NUCLEOTIDE SEQUENCE [LARGE SCALE GENOMIC DNA]</scope>
</reference>
<dbReference type="AlphaFoldDB" id="A0A0R3TIQ9"/>
<evidence type="ECO:0000313" key="3">
    <source>
        <dbReference type="WBParaSite" id="HNAJ_0000695001-mRNA-1"/>
    </source>
</evidence>
<dbReference type="EMBL" id="UZAE01009235">
    <property type="protein sequence ID" value="VDO02806.1"/>
    <property type="molecule type" value="Genomic_DNA"/>
</dbReference>
<dbReference type="OrthoDB" id="417078at2759"/>
<dbReference type="Proteomes" id="UP000278807">
    <property type="component" value="Unassembled WGS sequence"/>
</dbReference>
<sequence>MYLWLSVVVFRPGHRIRCFASQSCPVRSLNSATASILGQLAMSESATVYCFSLVRASSSLHLEASPD</sequence>
<keyword evidence="2" id="KW-1185">Reference proteome</keyword>
<proteinExistence type="predicted"/>
<evidence type="ECO:0000313" key="1">
    <source>
        <dbReference type="EMBL" id="VDO02806.1"/>
    </source>
</evidence>
<dbReference type="WBParaSite" id="HNAJ_0000695001-mRNA-1">
    <property type="protein sequence ID" value="HNAJ_0000695001-mRNA-1"/>
    <property type="gene ID" value="HNAJ_0000695001"/>
</dbReference>
<reference evidence="3" key="1">
    <citation type="submission" date="2017-02" db="UniProtKB">
        <authorList>
            <consortium name="WormBaseParasite"/>
        </authorList>
    </citation>
    <scope>IDENTIFICATION</scope>
</reference>
<evidence type="ECO:0000313" key="2">
    <source>
        <dbReference type="Proteomes" id="UP000278807"/>
    </source>
</evidence>
<protein>
    <submittedName>
        <fullName evidence="3">Secreted protein</fullName>
    </submittedName>
</protein>
<organism evidence="3">
    <name type="scientific">Rodentolepis nana</name>
    <name type="common">Dwarf tapeworm</name>
    <name type="synonym">Hymenolepis nana</name>
    <dbReference type="NCBI Taxonomy" id="102285"/>
    <lineage>
        <taxon>Eukaryota</taxon>
        <taxon>Metazoa</taxon>
        <taxon>Spiralia</taxon>
        <taxon>Lophotrochozoa</taxon>
        <taxon>Platyhelminthes</taxon>
        <taxon>Cestoda</taxon>
        <taxon>Eucestoda</taxon>
        <taxon>Cyclophyllidea</taxon>
        <taxon>Hymenolepididae</taxon>
        <taxon>Rodentolepis</taxon>
    </lineage>
</organism>
<gene>
    <name evidence="1" type="ORF">HNAJ_LOCUS6946</name>
</gene>
<accession>A0A0R3TIQ9</accession>